<reference evidence="1 2" key="1">
    <citation type="submission" date="2024-01" db="EMBL/GenBank/DDBJ databases">
        <title>Seven novel Bacillus-like species.</title>
        <authorList>
            <person name="Liu G."/>
        </authorList>
    </citation>
    <scope>NUCLEOTIDE SEQUENCE [LARGE SCALE GENOMIC DNA]</scope>
    <source>
        <strain evidence="1 2">FJAT-51639</strain>
    </source>
</reference>
<accession>A0ABU8FH72</accession>
<dbReference type="EMBL" id="JBAWSX010000003">
    <property type="protein sequence ID" value="MEI4801289.1"/>
    <property type="molecule type" value="Genomic_DNA"/>
</dbReference>
<dbReference type="RefSeq" id="WP_336472020.1">
    <property type="nucleotide sequence ID" value="NZ_JBAWSX010000003.1"/>
</dbReference>
<gene>
    <name evidence="1" type="ORF">WAZ07_08100</name>
</gene>
<organism evidence="1 2">
    <name type="scientific">Bacillus bruguierae</name>
    <dbReference type="NCBI Taxonomy" id="3127667"/>
    <lineage>
        <taxon>Bacteria</taxon>
        <taxon>Bacillati</taxon>
        <taxon>Bacillota</taxon>
        <taxon>Bacilli</taxon>
        <taxon>Bacillales</taxon>
        <taxon>Bacillaceae</taxon>
        <taxon>Bacillus</taxon>
    </lineage>
</organism>
<keyword evidence="2" id="KW-1185">Reference proteome</keyword>
<proteinExistence type="predicted"/>
<evidence type="ECO:0000313" key="2">
    <source>
        <dbReference type="Proteomes" id="UP001372526"/>
    </source>
</evidence>
<protein>
    <submittedName>
        <fullName evidence="1">Uncharacterized protein</fullName>
    </submittedName>
</protein>
<evidence type="ECO:0000313" key="1">
    <source>
        <dbReference type="EMBL" id="MEI4801289.1"/>
    </source>
</evidence>
<name>A0ABU8FH72_9BACI</name>
<dbReference type="Proteomes" id="UP001372526">
    <property type="component" value="Unassembled WGS sequence"/>
</dbReference>
<sequence>MLLEEYRQLLIQTTNEVYPKYIQNHILKGLEKEEIVKDDGNLSLYDDSVDLSELPDEEKLAASIQQSSKVAKFIEEWEFTKHYKYSIVFKCDSFDEKILSTAIHKGEILNFTSSNDSFDELVSTKRNGFGEMEFAESVKPTKYETDEFLFLKFNIKYQFNSFQEGRITKLKYPILVVFFKELNIFEIRFDKIKNSYKDKDTLYVDNISMIHRWLRNILKLNISNVNLEPKIESICKDKTNNVVVHSQCMSLRTGGKATLEVGGNADNLLPILGELKELMKRNKLLFDESEEIKELLEDFISDTEETADLPWIALRWTNDVKAKEIIVKFQHRYMGADYSLLQYFGSQTQVERMNYVTKYLIEN</sequence>
<comment type="caution">
    <text evidence="1">The sequence shown here is derived from an EMBL/GenBank/DDBJ whole genome shotgun (WGS) entry which is preliminary data.</text>
</comment>